<dbReference type="SUPFAM" id="SSF52242">
    <property type="entry name" value="Cobalamin (vitamin B12)-binding domain"/>
    <property type="match status" value="1"/>
</dbReference>
<dbReference type="SUPFAM" id="SSF47644">
    <property type="entry name" value="Methionine synthase domain"/>
    <property type="match status" value="1"/>
</dbReference>
<dbReference type="Pfam" id="PF02607">
    <property type="entry name" value="B12-binding_2"/>
    <property type="match status" value="1"/>
</dbReference>
<dbReference type="Pfam" id="PF02310">
    <property type="entry name" value="B12-binding"/>
    <property type="match status" value="1"/>
</dbReference>
<dbReference type="InterPro" id="IPR050554">
    <property type="entry name" value="Met_Synthase/Corrinoid"/>
</dbReference>
<dbReference type="PANTHER" id="PTHR45833">
    <property type="entry name" value="METHIONINE SYNTHASE"/>
    <property type="match status" value="1"/>
</dbReference>
<proteinExistence type="predicted"/>
<keyword evidence="2" id="KW-0170">Cobalt</keyword>
<dbReference type="InterPro" id="IPR036724">
    <property type="entry name" value="Cobalamin-bd_sf"/>
</dbReference>
<dbReference type="PROSITE" id="PS51337">
    <property type="entry name" value="B12_BINDING_NTER"/>
    <property type="match status" value="1"/>
</dbReference>
<dbReference type="EMBL" id="JAMJEV010000034">
    <property type="protein sequence ID" value="MDO0825833.1"/>
    <property type="molecule type" value="Genomic_DNA"/>
</dbReference>
<feature type="domain" description="B12-binding N-terminal" evidence="4">
    <location>
        <begin position="1"/>
        <end position="87"/>
    </location>
</feature>
<evidence type="ECO:0000259" key="4">
    <source>
        <dbReference type="PROSITE" id="PS51337"/>
    </source>
</evidence>
<evidence type="ECO:0000259" key="3">
    <source>
        <dbReference type="PROSITE" id="PS51332"/>
    </source>
</evidence>
<dbReference type="PANTHER" id="PTHR45833:SF1">
    <property type="entry name" value="METHIONINE SYNTHASE"/>
    <property type="match status" value="1"/>
</dbReference>
<sequence length="222" mass="24117">MVFQAIIKSIATGDAEQSMVLTKRALAQGFSADSVLEKGLIAGMDRVAEKFREQRVMVPEVLMASRAMHAGLSLLEPLLENTEKRCTGKIVMGTVAGDLHDIGLSLVKMLVMATGIEIINLGVDVTPKKFASAVRKEKPHILMMSALLTTTMTMMKDVIDELESLAIRKNLIVIVGGAPVNAGFAKRIGADYYFEDAFEVRAFLDENLSKIITKKAAKFGGK</sequence>
<dbReference type="Gene3D" id="3.40.50.280">
    <property type="entry name" value="Cobalamin-binding domain"/>
    <property type="match status" value="1"/>
</dbReference>
<dbReference type="Gene3D" id="1.10.1240.10">
    <property type="entry name" value="Methionine synthase domain"/>
    <property type="match status" value="1"/>
</dbReference>
<accession>A0ABT8QWW4</accession>
<feature type="domain" description="B12-binding" evidence="3">
    <location>
        <begin position="87"/>
        <end position="218"/>
    </location>
</feature>
<dbReference type="CDD" id="cd02070">
    <property type="entry name" value="corrinoid_protein_B12-BD"/>
    <property type="match status" value="1"/>
</dbReference>
<evidence type="ECO:0000313" key="5">
    <source>
        <dbReference type="EMBL" id="MDO0825833.1"/>
    </source>
</evidence>
<dbReference type="InterPro" id="IPR036594">
    <property type="entry name" value="Meth_synthase_dom"/>
</dbReference>
<dbReference type="InterPro" id="IPR003759">
    <property type="entry name" value="Cbl-bd_cap"/>
</dbReference>
<reference evidence="5" key="1">
    <citation type="submission" date="2022-05" db="EMBL/GenBank/DDBJ databases">
        <title>Expanded diversity of anoxic marine methylotrophy in a Black Sea sulfate reducing microorganism.</title>
        <authorList>
            <person name="Fischer P.Q."/>
            <person name="Stams A.J.M."/>
            <person name="Villanueva L."/>
            <person name="Sousa D.Z."/>
        </authorList>
    </citation>
    <scope>NUCLEOTIDE SEQUENCE</scope>
    <source>
        <strain evidence="5">P130</strain>
    </source>
</reference>
<protein>
    <submittedName>
        <fullName evidence="5">Corrinoid protein</fullName>
    </submittedName>
</protein>
<name>A0ABT8QWW4_9FIRM</name>
<evidence type="ECO:0000256" key="2">
    <source>
        <dbReference type="ARBA" id="ARBA00023285"/>
    </source>
</evidence>
<organism evidence="5 6">
    <name type="scientific">Desulfosporosinus nitroreducens</name>
    <dbReference type="NCBI Taxonomy" id="2018668"/>
    <lineage>
        <taxon>Bacteria</taxon>
        <taxon>Bacillati</taxon>
        <taxon>Bacillota</taxon>
        <taxon>Clostridia</taxon>
        <taxon>Eubacteriales</taxon>
        <taxon>Desulfitobacteriaceae</taxon>
        <taxon>Desulfosporosinus</taxon>
    </lineage>
</organism>
<dbReference type="Proteomes" id="UP001176021">
    <property type="component" value="Unassembled WGS sequence"/>
</dbReference>
<evidence type="ECO:0000313" key="6">
    <source>
        <dbReference type="Proteomes" id="UP001176021"/>
    </source>
</evidence>
<dbReference type="InterPro" id="IPR006158">
    <property type="entry name" value="Cobalamin-bd"/>
</dbReference>
<gene>
    <name evidence="5" type="ORF">M8H41_23790</name>
</gene>
<keyword evidence="6" id="KW-1185">Reference proteome</keyword>
<comment type="caution">
    <text evidence="5">The sequence shown here is derived from an EMBL/GenBank/DDBJ whole genome shotgun (WGS) entry which is preliminary data.</text>
</comment>
<evidence type="ECO:0000256" key="1">
    <source>
        <dbReference type="ARBA" id="ARBA00022723"/>
    </source>
</evidence>
<keyword evidence="1" id="KW-0479">Metal-binding</keyword>
<dbReference type="PROSITE" id="PS51332">
    <property type="entry name" value="B12_BINDING"/>
    <property type="match status" value="1"/>
</dbReference>
<dbReference type="RefSeq" id="WP_252473722.1">
    <property type="nucleotide sequence ID" value="NZ_JAMHFY010000047.1"/>
</dbReference>
<dbReference type="SMART" id="SM01018">
    <property type="entry name" value="B12-binding_2"/>
    <property type="match status" value="1"/>
</dbReference>